<dbReference type="Gene3D" id="2.60.200.20">
    <property type="match status" value="1"/>
</dbReference>
<reference evidence="3 4" key="2">
    <citation type="submission" date="2020-03" db="EMBL/GenBank/DDBJ databases">
        <authorList>
            <person name="Ichikawa N."/>
            <person name="Kimura A."/>
            <person name="Kitahashi Y."/>
            <person name="Uohara A."/>
        </authorList>
    </citation>
    <scope>NUCLEOTIDE SEQUENCE [LARGE SCALE GENOMIC DNA]</scope>
    <source>
        <strain evidence="3 4">NBRC 108638</strain>
    </source>
</reference>
<dbReference type="CDD" id="cd00060">
    <property type="entry name" value="FHA"/>
    <property type="match status" value="1"/>
</dbReference>
<dbReference type="PROSITE" id="PS50006">
    <property type="entry name" value="FHA_DOMAIN"/>
    <property type="match status" value="1"/>
</dbReference>
<dbReference type="Pfam" id="PF00498">
    <property type="entry name" value="FHA"/>
    <property type="match status" value="1"/>
</dbReference>
<protein>
    <submittedName>
        <fullName evidence="3">Peptide-binding protein</fullName>
    </submittedName>
</protein>
<name>A0A6V8LC24_9ACTN</name>
<sequence length="174" mass="19645">MFDMTPDPEQLRASHRDRLRAIRALRSSAREGRLSEITFVSRVRMALDARRRGELDAVVGDLPPRGFWARADVAIQRWWESIVGPRAAAPIDLRLPPAPGFYVIGRDTHCDLRLTDDSVSRRHAMLTSVDGQWMVVDLGSTNGTRVNGWRLQVQTPLRPGDVLDLGLQRLRIVS</sequence>
<dbReference type="SUPFAM" id="SSF49879">
    <property type="entry name" value="SMAD/FHA domain"/>
    <property type="match status" value="1"/>
</dbReference>
<organism evidence="3 4">
    <name type="scientific">Phytohabitans rumicis</name>
    <dbReference type="NCBI Taxonomy" id="1076125"/>
    <lineage>
        <taxon>Bacteria</taxon>
        <taxon>Bacillati</taxon>
        <taxon>Actinomycetota</taxon>
        <taxon>Actinomycetes</taxon>
        <taxon>Micromonosporales</taxon>
        <taxon>Micromonosporaceae</taxon>
    </lineage>
</organism>
<feature type="domain" description="FHA" evidence="2">
    <location>
        <begin position="102"/>
        <end position="151"/>
    </location>
</feature>
<evidence type="ECO:0000256" key="1">
    <source>
        <dbReference type="ARBA" id="ARBA00022553"/>
    </source>
</evidence>
<gene>
    <name evidence="3" type="ORF">Prum_057810</name>
</gene>
<accession>A0A6V8LC24</accession>
<dbReference type="SMART" id="SM00240">
    <property type="entry name" value="FHA"/>
    <property type="match status" value="1"/>
</dbReference>
<dbReference type="Proteomes" id="UP000482960">
    <property type="component" value="Unassembled WGS sequence"/>
</dbReference>
<evidence type="ECO:0000259" key="2">
    <source>
        <dbReference type="PROSITE" id="PS50006"/>
    </source>
</evidence>
<dbReference type="InterPro" id="IPR000253">
    <property type="entry name" value="FHA_dom"/>
</dbReference>
<proteinExistence type="predicted"/>
<dbReference type="AlphaFoldDB" id="A0A6V8LC24"/>
<evidence type="ECO:0000313" key="3">
    <source>
        <dbReference type="EMBL" id="GFJ92139.1"/>
    </source>
</evidence>
<dbReference type="Pfam" id="PF08044">
    <property type="entry name" value="DUF1707"/>
    <property type="match status" value="1"/>
</dbReference>
<evidence type="ECO:0000313" key="4">
    <source>
        <dbReference type="Proteomes" id="UP000482960"/>
    </source>
</evidence>
<comment type="caution">
    <text evidence="3">The sequence shown here is derived from an EMBL/GenBank/DDBJ whole genome shotgun (WGS) entry which is preliminary data.</text>
</comment>
<dbReference type="InterPro" id="IPR012551">
    <property type="entry name" value="DUF1707_SHOCT-like"/>
</dbReference>
<reference evidence="3 4" key="1">
    <citation type="submission" date="2020-03" db="EMBL/GenBank/DDBJ databases">
        <title>Whole genome shotgun sequence of Phytohabitans rumicis NBRC 108638.</title>
        <authorList>
            <person name="Komaki H."/>
            <person name="Tamura T."/>
        </authorList>
    </citation>
    <scope>NUCLEOTIDE SEQUENCE [LARGE SCALE GENOMIC DNA]</scope>
    <source>
        <strain evidence="3 4">NBRC 108638</strain>
    </source>
</reference>
<keyword evidence="4" id="KW-1185">Reference proteome</keyword>
<dbReference type="PANTHER" id="PTHR23308">
    <property type="entry name" value="NUCLEAR INHIBITOR OF PROTEIN PHOSPHATASE-1"/>
    <property type="match status" value="1"/>
</dbReference>
<dbReference type="EMBL" id="BLPG01000001">
    <property type="protein sequence ID" value="GFJ92139.1"/>
    <property type="molecule type" value="Genomic_DNA"/>
</dbReference>
<keyword evidence="1" id="KW-0597">Phosphoprotein</keyword>
<dbReference type="InterPro" id="IPR008984">
    <property type="entry name" value="SMAD_FHA_dom_sf"/>
</dbReference>
<dbReference type="InterPro" id="IPR050923">
    <property type="entry name" value="Cell_Proc_Reg/RNA_Proc"/>
</dbReference>